<evidence type="ECO:0000256" key="2">
    <source>
        <dbReference type="SAM" id="MobiDB-lite"/>
    </source>
</evidence>
<evidence type="ECO:0000313" key="4">
    <source>
        <dbReference type="Proteomes" id="UP001163046"/>
    </source>
</evidence>
<proteinExistence type="predicted"/>
<dbReference type="AlphaFoldDB" id="A0A9X0A1U2"/>
<dbReference type="Proteomes" id="UP001163046">
    <property type="component" value="Unassembled WGS sequence"/>
</dbReference>
<reference evidence="3" key="1">
    <citation type="submission" date="2023-01" db="EMBL/GenBank/DDBJ databases">
        <title>Genome assembly of the deep-sea coral Lophelia pertusa.</title>
        <authorList>
            <person name="Herrera S."/>
            <person name="Cordes E."/>
        </authorList>
    </citation>
    <scope>NUCLEOTIDE SEQUENCE</scope>
    <source>
        <strain evidence="3">USNM1676648</strain>
        <tissue evidence="3">Polyp</tissue>
    </source>
</reference>
<sequence length="153" mass="17806">MGSFLLGTERRILNVSRLGEIFTFLSRRDSYWVNVERTIWKNNPLLKTKDYPATERGIVPFDYVIEMNNSKQNEGMSSPTEEDRLVPNGDESQDNVFKLKSERDGLAEELEQLKRKLDEAYKENATFKKGLHRSTSTIYSSFISCYNTLRGYM</sequence>
<organism evidence="3 4">
    <name type="scientific">Desmophyllum pertusum</name>
    <dbReference type="NCBI Taxonomy" id="174260"/>
    <lineage>
        <taxon>Eukaryota</taxon>
        <taxon>Metazoa</taxon>
        <taxon>Cnidaria</taxon>
        <taxon>Anthozoa</taxon>
        <taxon>Hexacorallia</taxon>
        <taxon>Scleractinia</taxon>
        <taxon>Caryophylliina</taxon>
        <taxon>Caryophylliidae</taxon>
        <taxon>Desmophyllum</taxon>
    </lineage>
</organism>
<dbReference type="EMBL" id="MU825404">
    <property type="protein sequence ID" value="KAJ7391906.1"/>
    <property type="molecule type" value="Genomic_DNA"/>
</dbReference>
<accession>A0A9X0A1U2</accession>
<evidence type="ECO:0000313" key="3">
    <source>
        <dbReference type="EMBL" id="KAJ7391906.1"/>
    </source>
</evidence>
<comment type="caution">
    <text evidence="3">The sequence shown here is derived from an EMBL/GenBank/DDBJ whole genome shotgun (WGS) entry which is preliminary data.</text>
</comment>
<protein>
    <submittedName>
        <fullName evidence="3">Uncharacterized protein</fullName>
    </submittedName>
</protein>
<gene>
    <name evidence="3" type="ORF">OS493_016202</name>
</gene>
<feature type="region of interest" description="Disordered" evidence="2">
    <location>
        <begin position="70"/>
        <end position="92"/>
    </location>
</feature>
<evidence type="ECO:0000256" key="1">
    <source>
        <dbReference type="SAM" id="Coils"/>
    </source>
</evidence>
<keyword evidence="4" id="KW-1185">Reference proteome</keyword>
<feature type="coiled-coil region" evidence="1">
    <location>
        <begin position="96"/>
        <end position="130"/>
    </location>
</feature>
<name>A0A9X0A1U2_9CNID</name>
<keyword evidence="1" id="KW-0175">Coiled coil</keyword>
<feature type="compositionally biased region" description="Polar residues" evidence="2">
    <location>
        <begin position="70"/>
        <end position="79"/>
    </location>
</feature>